<organism evidence="1 2">
    <name type="scientific">Solanum commersonii</name>
    <name type="common">Commerson's wild potato</name>
    <name type="synonym">Commerson's nightshade</name>
    <dbReference type="NCBI Taxonomy" id="4109"/>
    <lineage>
        <taxon>Eukaryota</taxon>
        <taxon>Viridiplantae</taxon>
        <taxon>Streptophyta</taxon>
        <taxon>Embryophyta</taxon>
        <taxon>Tracheophyta</taxon>
        <taxon>Spermatophyta</taxon>
        <taxon>Magnoliopsida</taxon>
        <taxon>eudicotyledons</taxon>
        <taxon>Gunneridae</taxon>
        <taxon>Pentapetalae</taxon>
        <taxon>asterids</taxon>
        <taxon>lamiids</taxon>
        <taxon>Solanales</taxon>
        <taxon>Solanaceae</taxon>
        <taxon>Solanoideae</taxon>
        <taxon>Solaneae</taxon>
        <taxon>Solanum</taxon>
    </lineage>
</organism>
<evidence type="ECO:0000313" key="2">
    <source>
        <dbReference type="Proteomes" id="UP000824120"/>
    </source>
</evidence>
<dbReference type="Proteomes" id="UP000824120">
    <property type="component" value="Chromosome 12"/>
</dbReference>
<protein>
    <submittedName>
        <fullName evidence="1">Uncharacterized protein</fullName>
    </submittedName>
</protein>
<sequence>MDSVGPHNQNTSFLRSNEPRAVYEIFGDPEFRPHFCRNFSWTFIKTLVMETMALMAKTTHFQGQMNPGAELSYGASWPSQPKRPIFKVKRSPKQVNPSFYRFSCAIVHGIFGDPEFQPHFCQKFSWTSVKTLVMEPMALMDKTAHFQGQTSPGAGKPLTFVKTLAMEPIGLHIQNGPFLMSNDPQSSYGVSWPSRSKRPIFKVKRSPEKLWSQLALTDKATHFQGQMSLGAGKPPHFTYFRVLYSMDFLVIWNFDLSFTQIFHGCPLRPLLWSQLALMANTTHFQGQTIPGPGKPPILLIFVCYSSPYFLVIQNFDAIFAKKIHGRPLRP</sequence>
<accession>A0A9J5W170</accession>
<reference evidence="1 2" key="1">
    <citation type="submission" date="2020-09" db="EMBL/GenBank/DDBJ databases">
        <title>De no assembly of potato wild relative species, Solanum commersonii.</title>
        <authorList>
            <person name="Cho K."/>
        </authorList>
    </citation>
    <scope>NUCLEOTIDE SEQUENCE [LARGE SCALE GENOMIC DNA]</scope>
    <source>
        <strain evidence="1">LZ3.2</strain>
        <tissue evidence="1">Leaf</tissue>
    </source>
</reference>
<name>A0A9J5W170_SOLCO</name>
<dbReference type="AlphaFoldDB" id="A0A9J5W170"/>
<dbReference type="EMBL" id="JACXVP010000012">
    <property type="protein sequence ID" value="KAG5569111.1"/>
    <property type="molecule type" value="Genomic_DNA"/>
</dbReference>
<evidence type="ECO:0000313" key="1">
    <source>
        <dbReference type="EMBL" id="KAG5569111.1"/>
    </source>
</evidence>
<comment type="caution">
    <text evidence="1">The sequence shown here is derived from an EMBL/GenBank/DDBJ whole genome shotgun (WGS) entry which is preliminary data.</text>
</comment>
<proteinExistence type="predicted"/>
<keyword evidence="2" id="KW-1185">Reference proteome</keyword>
<gene>
    <name evidence="1" type="ORF">H5410_058877</name>
</gene>